<name>A0AAV4IBE3_9GAST</name>
<evidence type="ECO:0000313" key="1">
    <source>
        <dbReference type="EMBL" id="GFS06878.1"/>
    </source>
</evidence>
<organism evidence="1 2">
    <name type="scientific">Elysia marginata</name>
    <dbReference type="NCBI Taxonomy" id="1093978"/>
    <lineage>
        <taxon>Eukaryota</taxon>
        <taxon>Metazoa</taxon>
        <taxon>Spiralia</taxon>
        <taxon>Lophotrochozoa</taxon>
        <taxon>Mollusca</taxon>
        <taxon>Gastropoda</taxon>
        <taxon>Heterobranchia</taxon>
        <taxon>Euthyneura</taxon>
        <taxon>Panpulmonata</taxon>
        <taxon>Sacoglossa</taxon>
        <taxon>Placobranchoidea</taxon>
        <taxon>Plakobranchidae</taxon>
        <taxon>Elysia</taxon>
    </lineage>
</organism>
<accession>A0AAV4IBE3</accession>
<dbReference type="AlphaFoldDB" id="A0AAV4IBE3"/>
<proteinExistence type="predicted"/>
<dbReference type="EMBL" id="BMAT01002427">
    <property type="protein sequence ID" value="GFS06878.1"/>
    <property type="molecule type" value="Genomic_DNA"/>
</dbReference>
<dbReference type="InterPro" id="IPR036397">
    <property type="entry name" value="RNaseH_sf"/>
</dbReference>
<comment type="caution">
    <text evidence="1">The sequence shown here is derived from an EMBL/GenBank/DDBJ whole genome shotgun (WGS) entry which is preliminary data.</text>
</comment>
<evidence type="ECO:0000313" key="2">
    <source>
        <dbReference type="Proteomes" id="UP000762676"/>
    </source>
</evidence>
<keyword evidence="2" id="KW-1185">Reference proteome</keyword>
<dbReference type="Pfam" id="PF01359">
    <property type="entry name" value="Transposase_1"/>
    <property type="match status" value="1"/>
</dbReference>
<sequence>MATAFWDTQGVILVDFLSRGETVSSDFNIDTLKRLWARILRVRPDTSIRTKDTTASFGGTTLPYPSYSPDLSSSDYRLFGPMKQNLRMMKK</sequence>
<dbReference type="InterPro" id="IPR001888">
    <property type="entry name" value="Transposase_1"/>
</dbReference>
<dbReference type="GO" id="GO:0003676">
    <property type="term" value="F:nucleic acid binding"/>
    <property type="evidence" value="ECO:0007669"/>
    <property type="project" value="InterPro"/>
</dbReference>
<dbReference type="Proteomes" id="UP000762676">
    <property type="component" value="Unassembled WGS sequence"/>
</dbReference>
<gene>
    <name evidence="1" type="ORF">ElyMa_001236500</name>
</gene>
<dbReference type="Gene3D" id="3.30.420.10">
    <property type="entry name" value="Ribonuclease H-like superfamily/Ribonuclease H"/>
    <property type="match status" value="1"/>
</dbReference>
<reference evidence="1 2" key="1">
    <citation type="journal article" date="2021" name="Elife">
        <title>Chloroplast acquisition without the gene transfer in kleptoplastic sea slugs, Plakobranchus ocellatus.</title>
        <authorList>
            <person name="Maeda T."/>
            <person name="Takahashi S."/>
            <person name="Yoshida T."/>
            <person name="Shimamura S."/>
            <person name="Takaki Y."/>
            <person name="Nagai Y."/>
            <person name="Toyoda A."/>
            <person name="Suzuki Y."/>
            <person name="Arimoto A."/>
            <person name="Ishii H."/>
            <person name="Satoh N."/>
            <person name="Nishiyama T."/>
            <person name="Hasebe M."/>
            <person name="Maruyama T."/>
            <person name="Minagawa J."/>
            <person name="Obokata J."/>
            <person name="Shigenobu S."/>
        </authorList>
    </citation>
    <scope>NUCLEOTIDE SEQUENCE [LARGE SCALE GENOMIC DNA]</scope>
</reference>
<protein>
    <submittedName>
        <fullName evidence="1">Mariner transposase</fullName>
    </submittedName>
</protein>